<dbReference type="Proteomes" id="UP000510888">
    <property type="component" value="Chromosome 1"/>
</dbReference>
<keyword evidence="3" id="KW-1185">Reference proteome</keyword>
<accession>A0A7I8BF47</accession>
<feature type="region of interest" description="Disordered" evidence="1">
    <location>
        <begin position="23"/>
        <end position="46"/>
    </location>
</feature>
<proteinExistence type="predicted"/>
<gene>
    <name evidence="2" type="ORF">PPGU16_01350</name>
</gene>
<dbReference type="AlphaFoldDB" id="A0A7I8BF47"/>
<evidence type="ECO:0000313" key="2">
    <source>
        <dbReference type="EMBL" id="BCF87068.1"/>
    </source>
</evidence>
<sequence>MHLGLDKAAFTDAFSMQRPIVVERKQKKKPGSGQTQQVRKPAESNGPVCANLASSWRLPVPAPFLPFTELVVGNDCIGAAFYGGSPQANGIQLNGFRFNL</sequence>
<dbReference type="EMBL" id="AP023174">
    <property type="protein sequence ID" value="BCF87068.1"/>
    <property type="molecule type" value="Genomic_DNA"/>
</dbReference>
<reference evidence="2 3" key="1">
    <citation type="journal article" date="2020" name="Genes (Basel)">
        <title>Genomic Comparison of Insect Gut Symbionts from Divergent Burkholderia Subclades.</title>
        <authorList>
            <person name="Takeshita K."/>
            <person name="Kikuchi Y."/>
        </authorList>
    </citation>
    <scope>NUCLEOTIDE SEQUENCE [LARGE SCALE GENOMIC DNA]</scope>
    <source>
        <strain evidence="2 3">PGU16</strain>
    </source>
</reference>
<evidence type="ECO:0000313" key="3">
    <source>
        <dbReference type="Proteomes" id="UP000510888"/>
    </source>
</evidence>
<name>A0A7I8BF47_9BURK</name>
<dbReference type="KEGG" id="plad:PPGU16_01350"/>
<organism evidence="2 3">
    <name type="scientific">Paraburkholderia largidicola</name>
    <dbReference type="NCBI Taxonomy" id="3014751"/>
    <lineage>
        <taxon>Bacteria</taxon>
        <taxon>Pseudomonadati</taxon>
        <taxon>Pseudomonadota</taxon>
        <taxon>Betaproteobacteria</taxon>
        <taxon>Burkholderiales</taxon>
        <taxon>Burkholderiaceae</taxon>
        <taxon>Paraburkholderia</taxon>
    </lineage>
</organism>
<protein>
    <submittedName>
        <fullName evidence="2">Uncharacterized protein</fullName>
    </submittedName>
</protein>
<evidence type="ECO:0000256" key="1">
    <source>
        <dbReference type="SAM" id="MobiDB-lite"/>
    </source>
</evidence>